<dbReference type="AlphaFoldDB" id="A0A9J5WZN2"/>
<reference evidence="2 3" key="1">
    <citation type="submission" date="2020-09" db="EMBL/GenBank/DDBJ databases">
        <title>De no assembly of potato wild relative species, Solanum commersonii.</title>
        <authorList>
            <person name="Cho K."/>
        </authorList>
    </citation>
    <scope>NUCLEOTIDE SEQUENCE [LARGE SCALE GENOMIC DNA]</scope>
    <source>
        <strain evidence="2">LZ3.2</strain>
        <tissue evidence="2">Leaf</tissue>
    </source>
</reference>
<organism evidence="2 3">
    <name type="scientific">Solanum commersonii</name>
    <name type="common">Commerson's wild potato</name>
    <name type="synonym">Commerson's nightshade</name>
    <dbReference type="NCBI Taxonomy" id="4109"/>
    <lineage>
        <taxon>Eukaryota</taxon>
        <taxon>Viridiplantae</taxon>
        <taxon>Streptophyta</taxon>
        <taxon>Embryophyta</taxon>
        <taxon>Tracheophyta</taxon>
        <taxon>Spermatophyta</taxon>
        <taxon>Magnoliopsida</taxon>
        <taxon>eudicotyledons</taxon>
        <taxon>Gunneridae</taxon>
        <taxon>Pentapetalae</taxon>
        <taxon>asterids</taxon>
        <taxon>lamiids</taxon>
        <taxon>Solanales</taxon>
        <taxon>Solanaceae</taxon>
        <taxon>Solanoideae</taxon>
        <taxon>Solaneae</taxon>
        <taxon>Solanum</taxon>
    </lineage>
</organism>
<gene>
    <name evidence="2" type="ORF">H5410_051151</name>
</gene>
<feature type="compositionally biased region" description="Basic and acidic residues" evidence="1">
    <location>
        <begin position="119"/>
        <end position="138"/>
    </location>
</feature>
<accession>A0A9J5WZN2</accession>
<protein>
    <recommendedName>
        <fullName evidence="4">Polyprotein protein</fullName>
    </recommendedName>
</protein>
<evidence type="ECO:0000256" key="1">
    <source>
        <dbReference type="SAM" id="MobiDB-lite"/>
    </source>
</evidence>
<comment type="caution">
    <text evidence="2">The sequence shown here is derived from an EMBL/GenBank/DDBJ whole genome shotgun (WGS) entry which is preliminary data.</text>
</comment>
<sequence length="138" mass="15423">MGHLAQYADVWASQLEAVIPGMIERSIATALTPLRSEINRHKLSQDALTMRVRECEKGQEATNVVTALKADIIGLRRDVDQLKSTDFTSLFGMVEIPNGPSINSYGGRQGQYRAKRRKQAEEVKKSDPGDRQDHSTNR</sequence>
<proteinExistence type="predicted"/>
<evidence type="ECO:0000313" key="3">
    <source>
        <dbReference type="Proteomes" id="UP000824120"/>
    </source>
</evidence>
<name>A0A9J5WZN2_SOLCO</name>
<evidence type="ECO:0008006" key="4">
    <source>
        <dbReference type="Google" id="ProtNLM"/>
    </source>
</evidence>
<dbReference type="Proteomes" id="UP000824120">
    <property type="component" value="Chromosome 10"/>
</dbReference>
<dbReference type="EMBL" id="JACXVP010000010">
    <property type="protein sequence ID" value="KAG5580524.1"/>
    <property type="molecule type" value="Genomic_DNA"/>
</dbReference>
<evidence type="ECO:0000313" key="2">
    <source>
        <dbReference type="EMBL" id="KAG5580524.1"/>
    </source>
</evidence>
<keyword evidence="3" id="KW-1185">Reference proteome</keyword>
<feature type="region of interest" description="Disordered" evidence="1">
    <location>
        <begin position="98"/>
        <end position="138"/>
    </location>
</feature>